<feature type="chain" id="PRO_5022089867" description="CNP1-like uncharacterized domain-containing protein" evidence="1">
    <location>
        <begin position="26"/>
        <end position="200"/>
    </location>
</feature>
<dbReference type="AlphaFoldDB" id="A0A558DWQ9"/>
<proteinExistence type="predicted"/>
<accession>A0A558DWQ9</accession>
<organism evidence="3 4">
    <name type="scientific">Sedimenticola selenatireducens</name>
    <dbReference type="NCBI Taxonomy" id="191960"/>
    <lineage>
        <taxon>Bacteria</taxon>
        <taxon>Pseudomonadati</taxon>
        <taxon>Pseudomonadota</taxon>
        <taxon>Gammaproteobacteria</taxon>
        <taxon>Chromatiales</taxon>
        <taxon>Sedimenticolaceae</taxon>
        <taxon>Sedimenticola</taxon>
    </lineage>
</organism>
<gene>
    <name evidence="3" type="ORF">FHP88_08695</name>
</gene>
<reference evidence="3 4" key="1">
    <citation type="submission" date="2019-07" db="EMBL/GenBank/DDBJ databases">
        <title>The pathways for chlorine oxyanion respiration interact through the shared metabolite chlorate.</title>
        <authorList>
            <person name="Barnum T.P."/>
            <person name="Cheng Y."/>
            <person name="Hill K.A."/>
            <person name="Lucas L.N."/>
            <person name="Carlson H.K."/>
            <person name="Coates J.D."/>
        </authorList>
    </citation>
    <scope>NUCLEOTIDE SEQUENCE [LARGE SCALE GENOMIC DNA]</scope>
    <source>
        <strain evidence="3 4">BK-1</strain>
    </source>
</reference>
<evidence type="ECO:0000256" key="1">
    <source>
        <dbReference type="SAM" id="SignalP"/>
    </source>
</evidence>
<evidence type="ECO:0000313" key="4">
    <source>
        <dbReference type="Proteomes" id="UP000316649"/>
    </source>
</evidence>
<comment type="caution">
    <text evidence="3">The sequence shown here is derived from an EMBL/GenBank/DDBJ whole genome shotgun (WGS) entry which is preliminary data.</text>
</comment>
<evidence type="ECO:0000313" key="3">
    <source>
        <dbReference type="EMBL" id="TVO75561.1"/>
    </source>
</evidence>
<protein>
    <recommendedName>
        <fullName evidence="2">CNP1-like uncharacterized domain-containing protein</fullName>
    </recommendedName>
</protein>
<dbReference type="OrthoDB" id="7066954at2"/>
<dbReference type="RefSeq" id="WP_144358651.1">
    <property type="nucleotide sequence ID" value="NZ_VMNH01000008.1"/>
</dbReference>
<feature type="domain" description="CNP1-like uncharacterised" evidence="2">
    <location>
        <begin position="54"/>
        <end position="188"/>
    </location>
</feature>
<dbReference type="Proteomes" id="UP000316649">
    <property type="component" value="Unassembled WGS sequence"/>
</dbReference>
<keyword evidence="4" id="KW-1185">Reference proteome</keyword>
<feature type="signal peptide" evidence="1">
    <location>
        <begin position="1"/>
        <end position="25"/>
    </location>
</feature>
<name>A0A558DWQ9_9GAMM</name>
<evidence type="ECO:0000259" key="2">
    <source>
        <dbReference type="Pfam" id="PF08750"/>
    </source>
</evidence>
<sequence length="200" mass="22785">MQKMSLVTKAVLVSVLMSATGTLLAADSGGPITANKGDSNFYNPHDSFNPNVEEYVWKEQQTELPPFPKDEDLIEFQVTRPNVSFNYFIDANSLSYTQEEGIIRYTVVIKSKTGAKNVAFEGIRCTTNEFKTYAFGNGKGKFVKPRRYEWKPILANNYTRYRTDLSKYYFCNIHVLDLSAEKIIAELKYGRPQVLESGFK</sequence>
<keyword evidence="1" id="KW-0732">Signal</keyword>
<dbReference type="InterPro" id="IPR014861">
    <property type="entry name" value="CNP1-like_dom"/>
</dbReference>
<dbReference type="Pfam" id="PF08750">
    <property type="entry name" value="CNP1"/>
    <property type="match status" value="1"/>
</dbReference>
<dbReference type="EMBL" id="VMNH01000008">
    <property type="protein sequence ID" value="TVO75561.1"/>
    <property type="molecule type" value="Genomic_DNA"/>
</dbReference>